<organism evidence="1 2">
    <name type="scientific">Aspergillus wentii DTO 134E9</name>
    <dbReference type="NCBI Taxonomy" id="1073089"/>
    <lineage>
        <taxon>Eukaryota</taxon>
        <taxon>Fungi</taxon>
        <taxon>Dikarya</taxon>
        <taxon>Ascomycota</taxon>
        <taxon>Pezizomycotina</taxon>
        <taxon>Eurotiomycetes</taxon>
        <taxon>Eurotiomycetidae</taxon>
        <taxon>Eurotiales</taxon>
        <taxon>Aspergillaceae</taxon>
        <taxon>Aspergillus</taxon>
        <taxon>Aspergillus subgen. Cremei</taxon>
    </lineage>
</organism>
<dbReference type="VEuPathDB" id="FungiDB:ASPWEDRAFT_700817"/>
<gene>
    <name evidence="1" type="ORF">ASPWEDRAFT_700817</name>
</gene>
<accession>A0A1L9R5E2</accession>
<dbReference type="AlphaFoldDB" id="A0A1L9R5E2"/>
<dbReference type="Proteomes" id="UP000184383">
    <property type="component" value="Unassembled WGS sequence"/>
</dbReference>
<dbReference type="GeneID" id="63754942"/>
<sequence>MREQTEPSSISHNSLVLQGFKVSALFAISKPIADIAHNYMLSTEEIFTCFGRLFMKTSPNEPTQTLQTGKTRVGILLVDKKRC</sequence>
<reference evidence="2" key="1">
    <citation type="journal article" date="2017" name="Genome Biol.">
        <title>Comparative genomics reveals high biological diversity and specific adaptations in the industrially and medically important fungal genus Aspergillus.</title>
        <authorList>
            <person name="de Vries R.P."/>
            <person name="Riley R."/>
            <person name="Wiebenga A."/>
            <person name="Aguilar-Osorio G."/>
            <person name="Amillis S."/>
            <person name="Uchima C.A."/>
            <person name="Anderluh G."/>
            <person name="Asadollahi M."/>
            <person name="Askin M."/>
            <person name="Barry K."/>
            <person name="Battaglia E."/>
            <person name="Bayram O."/>
            <person name="Benocci T."/>
            <person name="Braus-Stromeyer S.A."/>
            <person name="Caldana C."/>
            <person name="Canovas D."/>
            <person name="Cerqueira G.C."/>
            <person name="Chen F."/>
            <person name="Chen W."/>
            <person name="Choi C."/>
            <person name="Clum A."/>
            <person name="Dos Santos R.A."/>
            <person name="Damasio A.R."/>
            <person name="Diallinas G."/>
            <person name="Emri T."/>
            <person name="Fekete E."/>
            <person name="Flipphi M."/>
            <person name="Freyberg S."/>
            <person name="Gallo A."/>
            <person name="Gournas C."/>
            <person name="Habgood R."/>
            <person name="Hainaut M."/>
            <person name="Harispe M.L."/>
            <person name="Henrissat B."/>
            <person name="Hilden K.S."/>
            <person name="Hope R."/>
            <person name="Hossain A."/>
            <person name="Karabika E."/>
            <person name="Karaffa L."/>
            <person name="Karanyi Z."/>
            <person name="Krasevec N."/>
            <person name="Kuo A."/>
            <person name="Kusch H."/>
            <person name="LaButti K."/>
            <person name="Lagendijk E.L."/>
            <person name="Lapidus A."/>
            <person name="Levasseur A."/>
            <person name="Lindquist E."/>
            <person name="Lipzen A."/>
            <person name="Logrieco A.F."/>
            <person name="MacCabe A."/>
            <person name="Maekelae M.R."/>
            <person name="Malavazi I."/>
            <person name="Melin P."/>
            <person name="Meyer V."/>
            <person name="Mielnichuk N."/>
            <person name="Miskei M."/>
            <person name="Molnar A.P."/>
            <person name="Mule G."/>
            <person name="Ngan C.Y."/>
            <person name="Orejas M."/>
            <person name="Orosz E."/>
            <person name="Ouedraogo J.P."/>
            <person name="Overkamp K.M."/>
            <person name="Park H.-S."/>
            <person name="Perrone G."/>
            <person name="Piumi F."/>
            <person name="Punt P.J."/>
            <person name="Ram A.F."/>
            <person name="Ramon A."/>
            <person name="Rauscher S."/>
            <person name="Record E."/>
            <person name="Riano-Pachon D.M."/>
            <person name="Robert V."/>
            <person name="Roehrig J."/>
            <person name="Ruller R."/>
            <person name="Salamov A."/>
            <person name="Salih N.S."/>
            <person name="Samson R.A."/>
            <person name="Sandor E."/>
            <person name="Sanguinetti M."/>
            <person name="Schuetze T."/>
            <person name="Sepcic K."/>
            <person name="Shelest E."/>
            <person name="Sherlock G."/>
            <person name="Sophianopoulou V."/>
            <person name="Squina F.M."/>
            <person name="Sun H."/>
            <person name="Susca A."/>
            <person name="Todd R.B."/>
            <person name="Tsang A."/>
            <person name="Unkles S.E."/>
            <person name="van de Wiele N."/>
            <person name="van Rossen-Uffink D."/>
            <person name="Oliveira J.V."/>
            <person name="Vesth T.C."/>
            <person name="Visser J."/>
            <person name="Yu J.-H."/>
            <person name="Zhou M."/>
            <person name="Andersen M.R."/>
            <person name="Archer D.B."/>
            <person name="Baker S.E."/>
            <person name="Benoit I."/>
            <person name="Brakhage A.A."/>
            <person name="Braus G.H."/>
            <person name="Fischer R."/>
            <person name="Frisvad J.C."/>
            <person name="Goldman G.H."/>
            <person name="Houbraken J."/>
            <person name="Oakley B."/>
            <person name="Pocsi I."/>
            <person name="Scazzocchio C."/>
            <person name="Seiboth B."/>
            <person name="vanKuyk P.A."/>
            <person name="Wortman J."/>
            <person name="Dyer P.S."/>
            <person name="Grigoriev I.V."/>
        </authorList>
    </citation>
    <scope>NUCLEOTIDE SEQUENCE [LARGE SCALE GENOMIC DNA]</scope>
    <source>
        <strain evidence="2">DTO 134E9</strain>
    </source>
</reference>
<protein>
    <submittedName>
        <fullName evidence="1">Uncharacterized protein</fullName>
    </submittedName>
</protein>
<dbReference type="RefSeq" id="XP_040683807.1">
    <property type="nucleotide sequence ID" value="XM_040839094.1"/>
</dbReference>
<keyword evidence="2" id="KW-1185">Reference proteome</keyword>
<dbReference type="EMBL" id="KV878217">
    <property type="protein sequence ID" value="OJJ30130.1"/>
    <property type="molecule type" value="Genomic_DNA"/>
</dbReference>
<evidence type="ECO:0000313" key="2">
    <source>
        <dbReference type="Proteomes" id="UP000184383"/>
    </source>
</evidence>
<proteinExistence type="predicted"/>
<evidence type="ECO:0000313" key="1">
    <source>
        <dbReference type="EMBL" id="OJJ30130.1"/>
    </source>
</evidence>
<name>A0A1L9R5E2_ASPWE</name>